<comment type="caution">
    <text evidence="2">The sequence shown here is derived from an EMBL/GenBank/DDBJ whole genome shotgun (WGS) entry which is preliminary data.</text>
</comment>
<sequence length="246" mass="28093">MIIHPVGDGEGHISLYLAIVGTSSLHADWEVNASFSFLIFDQIHENYTVMKGMERRFRNIKTEWGYLKCISHETFKDPSNGYLVNDKCIFGVDVYVIKNQGIGECLLSLNGVKPYKHEWKINEFAKLKSYVYSEEFTVEGYKWKLLLYHTGNSGQNGQSISVFLESVDAEGFARKKRVKAKFSISMKNQISMWTVEHWFSAAARNWGWPSFMPCCMFHDTKKGFLIQDSSIVQADVSVVGVVNCLN</sequence>
<dbReference type="PANTHER" id="PTHR46162">
    <property type="entry name" value="TRAF-LIKE FAMILY PROTEIN"/>
    <property type="match status" value="1"/>
</dbReference>
<feature type="domain" description="MATH" evidence="1">
    <location>
        <begin position="114"/>
        <end position="236"/>
    </location>
</feature>
<dbReference type="PANTHER" id="PTHR46162:SF20">
    <property type="entry name" value="UBIQUITIN CARBOXYL-TERMINAL HYDROLASE 7-LIKE ISOFORM X1"/>
    <property type="match status" value="1"/>
</dbReference>
<gene>
    <name evidence="2" type="ORF">CQW23_08713</name>
</gene>
<dbReference type="InterPro" id="IPR008974">
    <property type="entry name" value="TRAF-like"/>
</dbReference>
<dbReference type="CDD" id="cd00121">
    <property type="entry name" value="MATH"/>
    <property type="match status" value="2"/>
</dbReference>
<reference evidence="2 3" key="1">
    <citation type="journal article" date="2017" name="Genome Biol.">
        <title>New reference genome sequences of hot pepper reveal the massive evolution of plant disease-resistance genes by retroduplication.</title>
        <authorList>
            <person name="Kim S."/>
            <person name="Park J."/>
            <person name="Yeom S.I."/>
            <person name="Kim Y.M."/>
            <person name="Seo E."/>
            <person name="Kim K.T."/>
            <person name="Kim M.S."/>
            <person name="Lee J.M."/>
            <person name="Cheong K."/>
            <person name="Shin H.S."/>
            <person name="Kim S.B."/>
            <person name="Han K."/>
            <person name="Lee J."/>
            <person name="Park M."/>
            <person name="Lee H.A."/>
            <person name="Lee H.Y."/>
            <person name="Lee Y."/>
            <person name="Oh S."/>
            <person name="Lee J.H."/>
            <person name="Choi E."/>
            <person name="Choi E."/>
            <person name="Lee S.E."/>
            <person name="Jeon J."/>
            <person name="Kim H."/>
            <person name="Choi G."/>
            <person name="Song H."/>
            <person name="Lee J."/>
            <person name="Lee S.C."/>
            <person name="Kwon J.K."/>
            <person name="Lee H.Y."/>
            <person name="Koo N."/>
            <person name="Hong Y."/>
            <person name="Kim R.W."/>
            <person name="Kang W.H."/>
            <person name="Huh J.H."/>
            <person name="Kang B.C."/>
            <person name="Yang T.J."/>
            <person name="Lee Y.H."/>
            <person name="Bennetzen J.L."/>
            <person name="Choi D."/>
        </authorList>
    </citation>
    <scope>NUCLEOTIDE SEQUENCE [LARGE SCALE GENOMIC DNA]</scope>
    <source>
        <strain evidence="3">cv. PBC81</strain>
    </source>
</reference>
<proteinExistence type="predicted"/>
<evidence type="ECO:0000259" key="1">
    <source>
        <dbReference type="PROSITE" id="PS50144"/>
    </source>
</evidence>
<dbReference type="Proteomes" id="UP000224567">
    <property type="component" value="Unassembled WGS sequence"/>
</dbReference>
<dbReference type="Gene3D" id="2.60.210.10">
    <property type="entry name" value="Apoptosis, Tumor Necrosis Factor Receptor Associated Protein 2, Chain A"/>
    <property type="match status" value="2"/>
</dbReference>
<dbReference type="SMART" id="SM00061">
    <property type="entry name" value="MATH"/>
    <property type="match status" value="1"/>
</dbReference>
<dbReference type="EMBL" id="MLFT02000003">
    <property type="protein sequence ID" value="PHT54251.1"/>
    <property type="molecule type" value="Genomic_DNA"/>
</dbReference>
<evidence type="ECO:0000313" key="3">
    <source>
        <dbReference type="Proteomes" id="UP000224567"/>
    </source>
</evidence>
<dbReference type="Pfam" id="PF22486">
    <property type="entry name" value="MATH_2"/>
    <property type="match status" value="2"/>
</dbReference>
<dbReference type="InterPro" id="IPR002083">
    <property type="entry name" value="MATH/TRAF_dom"/>
</dbReference>
<name>A0A2G2XA75_CAPBA</name>
<accession>A0A2G2XA75</accession>
<feature type="domain" description="MATH" evidence="1">
    <location>
        <begin position="1"/>
        <end position="94"/>
    </location>
</feature>
<dbReference type="STRING" id="33114.A0A2G2XA75"/>
<keyword evidence="3" id="KW-1185">Reference proteome</keyword>
<dbReference type="PROSITE" id="PS50144">
    <property type="entry name" value="MATH"/>
    <property type="match status" value="2"/>
</dbReference>
<dbReference type="OrthoDB" id="1743416at2759"/>
<dbReference type="AlphaFoldDB" id="A0A2G2XA75"/>
<dbReference type="SUPFAM" id="SSF49599">
    <property type="entry name" value="TRAF domain-like"/>
    <property type="match status" value="2"/>
</dbReference>
<protein>
    <recommendedName>
        <fullName evidence="1">MATH domain-containing protein</fullName>
    </recommendedName>
</protein>
<reference evidence="3" key="2">
    <citation type="journal article" date="2017" name="J. Anim. Genet.">
        <title>Multiple reference genome sequences of hot pepper reveal the massive evolution of plant disease resistance genes by retroduplication.</title>
        <authorList>
            <person name="Kim S."/>
            <person name="Park J."/>
            <person name="Yeom S.-I."/>
            <person name="Kim Y.-M."/>
            <person name="Seo E."/>
            <person name="Kim K.-T."/>
            <person name="Kim M.-S."/>
            <person name="Lee J.M."/>
            <person name="Cheong K."/>
            <person name="Shin H.-S."/>
            <person name="Kim S.-B."/>
            <person name="Han K."/>
            <person name="Lee J."/>
            <person name="Park M."/>
            <person name="Lee H.-A."/>
            <person name="Lee H.-Y."/>
            <person name="Lee Y."/>
            <person name="Oh S."/>
            <person name="Lee J.H."/>
            <person name="Choi E."/>
            <person name="Choi E."/>
            <person name="Lee S.E."/>
            <person name="Jeon J."/>
            <person name="Kim H."/>
            <person name="Choi G."/>
            <person name="Song H."/>
            <person name="Lee J."/>
            <person name="Lee S.-C."/>
            <person name="Kwon J.-K."/>
            <person name="Lee H.-Y."/>
            <person name="Koo N."/>
            <person name="Hong Y."/>
            <person name="Kim R.W."/>
            <person name="Kang W.-H."/>
            <person name="Huh J.H."/>
            <person name="Kang B.-C."/>
            <person name="Yang T.-J."/>
            <person name="Lee Y.-H."/>
            <person name="Bennetzen J.L."/>
            <person name="Choi D."/>
        </authorList>
    </citation>
    <scope>NUCLEOTIDE SEQUENCE [LARGE SCALE GENOMIC DNA]</scope>
    <source>
        <strain evidence="3">cv. PBC81</strain>
    </source>
</reference>
<evidence type="ECO:0000313" key="2">
    <source>
        <dbReference type="EMBL" id="PHT54251.1"/>
    </source>
</evidence>
<organism evidence="2 3">
    <name type="scientific">Capsicum baccatum</name>
    <name type="common">Peruvian pepper</name>
    <dbReference type="NCBI Taxonomy" id="33114"/>
    <lineage>
        <taxon>Eukaryota</taxon>
        <taxon>Viridiplantae</taxon>
        <taxon>Streptophyta</taxon>
        <taxon>Embryophyta</taxon>
        <taxon>Tracheophyta</taxon>
        <taxon>Spermatophyta</taxon>
        <taxon>Magnoliopsida</taxon>
        <taxon>eudicotyledons</taxon>
        <taxon>Gunneridae</taxon>
        <taxon>Pentapetalae</taxon>
        <taxon>asterids</taxon>
        <taxon>lamiids</taxon>
        <taxon>Solanales</taxon>
        <taxon>Solanaceae</taxon>
        <taxon>Solanoideae</taxon>
        <taxon>Capsiceae</taxon>
        <taxon>Capsicum</taxon>
    </lineage>
</organism>